<organism evidence="1 2">
    <name type="scientific">Methanococcoides cohabitans</name>
    <dbReference type="NCBI Taxonomy" id="3136559"/>
    <lineage>
        <taxon>Archaea</taxon>
        <taxon>Methanobacteriati</taxon>
        <taxon>Methanobacteriota</taxon>
        <taxon>Stenosarchaea group</taxon>
        <taxon>Methanomicrobia</taxon>
        <taxon>Methanosarcinales</taxon>
        <taxon>Methanosarcinaceae</taxon>
        <taxon>Methanococcoides</taxon>
    </lineage>
</organism>
<dbReference type="Proteomes" id="UP001396646">
    <property type="component" value="Unassembled WGS sequence"/>
</dbReference>
<reference evidence="1 2" key="1">
    <citation type="submission" date="2024-04" db="EMBL/GenBank/DDBJ databases">
        <title>Methanococcoides sp. LMO-2.</title>
        <authorList>
            <person name="Liang L."/>
        </authorList>
    </citation>
    <scope>NUCLEOTIDE SEQUENCE [LARGE SCALE GENOMIC DNA]</scope>
    <source>
        <strain evidence="1 2">LMO-2</strain>
    </source>
</reference>
<sequence length="188" mass="20249">MKLKLIISMVLVAALFMIPASADLFDDMNAAVPEYNEKIDQVPGTLRGILADQHVVLAVYMNNAEDETTGGPEFDVALSPGPYVTESGVTMKIVAITDSDASAVEFGRWSELDAEYNWDGVPFAETIIVTTNEDTANAILDSESPGDTFRQAYDDGLITIQASEDASMGTKISLAIMPLVMKIYAMIG</sequence>
<protein>
    <submittedName>
        <fullName evidence="1">Uncharacterized protein</fullName>
    </submittedName>
</protein>
<proteinExistence type="predicted"/>
<evidence type="ECO:0000313" key="1">
    <source>
        <dbReference type="EMBL" id="MEL4305715.1"/>
    </source>
</evidence>
<gene>
    <name evidence="1" type="ORF">WOA13_07750</name>
</gene>
<dbReference type="RefSeq" id="WP_342127357.1">
    <property type="nucleotide sequence ID" value="NZ_JBCAUS010000006.1"/>
</dbReference>
<keyword evidence="2" id="KW-1185">Reference proteome</keyword>
<name>A0ABU9KTK4_9EURY</name>
<evidence type="ECO:0000313" key="2">
    <source>
        <dbReference type="Proteomes" id="UP001396646"/>
    </source>
</evidence>
<comment type="caution">
    <text evidence="1">The sequence shown here is derived from an EMBL/GenBank/DDBJ whole genome shotgun (WGS) entry which is preliminary data.</text>
</comment>
<accession>A0ABU9KTK4</accession>
<dbReference type="EMBL" id="JBCAUS010000006">
    <property type="protein sequence ID" value="MEL4305715.1"/>
    <property type="molecule type" value="Genomic_DNA"/>
</dbReference>